<dbReference type="AlphaFoldDB" id="A0A6G9AVW0"/>
<dbReference type="Proteomes" id="UP000501802">
    <property type="component" value="Chromosome"/>
</dbReference>
<dbReference type="InterPro" id="IPR036890">
    <property type="entry name" value="HATPase_C_sf"/>
</dbReference>
<keyword evidence="2" id="KW-0812">Transmembrane</keyword>
<dbReference type="PANTHER" id="PTHR34220">
    <property type="entry name" value="SENSOR HISTIDINE KINASE YPDA"/>
    <property type="match status" value="1"/>
</dbReference>
<protein>
    <submittedName>
        <fullName evidence="5">Histidine kinase</fullName>
    </submittedName>
</protein>
<dbReference type="Gene3D" id="2.130.10.10">
    <property type="entry name" value="YVTN repeat-like/Quinoprotein amine dehydrogenase"/>
    <property type="match status" value="3"/>
</dbReference>
<dbReference type="Pfam" id="PF07494">
    <property type="entry name" value="Reg_prop"/>
    <property type="match status" value="1"/>
</dbReference>
<dbReference type="SUPFAM" id="SSF63829">
    <property type="entry name" value="Calcium-dependent phosphotriesterase"/>
    <property type="match status" value="3"/>
</dbReference>
<evidence type="ECO:0000259" key="4">
    <source>
        <dbReference type="Pfam" id="PF07495"/>
    </source>
</evidence>
<dbReference type="PANTHER" id="PTHR34220:SF7">
    <property type="entry name" value="SENSOR HISTIDINE KINASE YPDA"/>
    <property type="match status" value="1"/>
</dbReference>
<feature type="domain" description="Two component regulator three Y" evidence="4">
    <location>
        <begin position="699"/>
        <end position="756"/>
    </location>
</feature>
<dbReference type="InterPro" id="IPR013783">
    <property type="entry name" value="Ig-like_fold"/>
</dbReference>
<evidence type="ECO:0000256" key="2">
    <source>
        <dbReference type="SAM" id="Phobius"/>
    </source>
</evidence>
<accession>A0A6G9AVW0</accession>
<evidence type="ECO:0000313" key="6">
    <source>
        <dbReference type="Proteomes" id="UP000501802"/>
    </source>
</evidence>
<feature type="transmembrane region" description="Helical" evidence="2">
    <location>
        <begin position="764"/>
        <end position="782"/>
    </location>
</feature>
<dbReference type="GO" id="GO:0000155">
    <property type="term" value="F:phosphorelay sensor kinase activity"/>
    <property type="evidence" value="ECO:0007669"/>
    <property type="project" value="InterPro"/>
</dbReference>
<keyword evidence="1" id="KW-0175">Coiled coil</keyword>
<reference evidence="5 6" key="1">
    <citation type="submission" date="2020-03" db="EMBL/GenBank/DDBJ databases">
        <authorList>
            <person name="Kim M.K."/>
        </authorList>
    </citation>
    <scope>NUCLEOTIDE SEQUENCE [LARGE SCALE GENOMIC DNA]</scope>
    <source>
        <strain evidence="5 6">BT328</strain>
    </source>
</reference>
<dbReference type="RefSeq" id="WP_167216670.1">
    <property type="nucleotide sequence ID" value="NZ_CP050063.1"/>
</dbReference>
<feature type="coiled-coil region" evidence="1">
    <location>
        <begin position="785"/>
        <end position="812"/>
    </location>
</feature>
<sequence>MKTSPAKGFCSFILLLFLNGFVLGQSPNLTFQKLSTKDGLLSNFVSAITTDAKGYLWVATRRGLCRYDGYTFRQIPESQVGAVNSLSRLPNGSLAVYWNNAGLFIADQDGQSITPVDSVDFTDPDPVNDHFNNLFTDSQGNLWSSSYGLVRRYEIATKKHYYYTIKGTDQTGEGKHFFEDHQHRLWILSERGLYRFDRKKNSMYCVLGPEAVNPANRKALHLSAIAEDNTDNLWLGTPNDGLFQYQPDQETLRHYPISGMIRSLAFVVGSSGTMTLWLGCDDGLKIFQPKLETSITVDGLQGVSVQQISPDTGNGIIWLATNDGLWQYRSGISAIQTVLLPESITQKAVIVKAILPDSADTYWLGLSHSGVLRWKRATNTFQLFRYPVDAITNTLSWVNGTLWAATDQGIFQLNKTDFKAVKLSSRFSSPSIQKVLADRHQRVWVLHKNEGIQVFDLNTLRPISLWNEQKARELWATNRYHDLTESPDGRIWIAAWYPKSFGMIGYNERERRLQELADFNNHKQFIGDYFTRVSVGKQGRMLFAGGGGVNTTDTNGKIDSLRSVYSGLTPELADDQCFGVAEDNGNRLWIGTGEGLHTFNPATRLIRRFTEVDGLLSDDATNGFAITPNDLLLVGQQNGFNLIDINRLHQPTPLPPLTVASMQVNGQYKPVILTKPLLLANSENDLRFTFTTLSFGPVSTIRFRYRLTDRSGWINLGVTNELNLTNLKSGDYTLVVQNGDDTGRWNQNGITIQFEIAPAWYESGLFRGLVLLGLLGLLYGFYRMRIGQERRRSELTRQRAEAETRALRAQMNPHFIFNCMNTIDAYILTNRPDAASIFLQKFSRLVRQVLENSRETLIPIRQELETLTLYIELEEERADHRFSHTFAIDPTVETCLMPPLLLQPFVENAILHGLRHKTDGPGILIVSIQQTENQLRCRVEDNGIGRAKAAAIHAQTRRQPHQSLGSTVTTERVDSLQALYGTEASYSIMDQNPVTRTGTIVDIKLPLIRQ</sequence>
<dbReference type="Gene3D" id="3.30.565.10">
    <property type="entry name" value="Histidine kinase-like ATPase, C-terminal domain"/>
    <property type="match status" value="1"/>
</dbReference>
<dbReference type="InterPro" id="IPR011123">
    <property type="entry name" value="Y_Y_Y"/>
</dbReference>
<proteinExistence type="predicted"/>
<dbReference type="Pfam" id="PF06580">
    <property type="entry name" value="His_kinase"/>
    <property type="match status" value="1"/>
</dbReference>
<keyword evidence="5" id="KW-0418">Kinase</keyword>
<dbReference type="KEGG" id="spib:G8759_30220"/>
<keyword evidence="5" id="KW-0808">Transferase</keyword>
<evidence type="ECO:0000259" key="3">
    <source>
        <dbReference type="Pfam" id="PF06580"/>
    </source>
</evidence>
<dbReference type="InterPro" id="IPR010559">
    <property type="entry name" value="Sig_transdc_His_kin_internal"/>
</dbReference>
<name>A0A6G9AVW0_9BACT</name>
<gene>
    <name evidence="5" type="ORF">G8759_30220</name>
</gene>
<dbReference type="SUPFAM" id="SSF55874">
    <property type="entry name" value="ATPase domain of HSP90 chaperone/DNA topoisomerase II/histidine kinase"/>
    <property type="match status" value="1"/>
</dbReference>
<keyword evidence="2" id="KW-0472">Membrane</keyword>
<dbReference type="InterPro" id="IPR050640">
    <property type="entry name" value="Bact_2-comp_sensor_kinase"/>
</dbReference>
<feature type="domain" description="Signal transduction histidine kinase internal region" evidence="3">
    <location>
        <begin position="802"/>
        <end position="882"/>
    </location>
</feature>
<dbReference type="EMBL" id="CP050063">
    <property type="protein sequence ID" value="QIP16612.1"/>
    <property type="molecule type" value="Genomic_DNA"/>
</dbReference>
<organism evidence="5 6">
    <name type="scientific">Spirosoma aureum</name>
    <dbReference type="NCBI Taxonomy" id="2692134"/>
    <lineage>
        <taxon>Bacteria</taxon>
        <taxon>Pseudomonadati</taxon>
        <taxon>Bacteroidota</taxon>
        <taxon>Cytophagia</taxon>
        <taxon>Cytophagales</taxon>
        <taxon>Cytophagaceae</taxon>
        <taxon>Spirosoma</taxon>
    </lineage>
</organism>
<dbReference type="Gene3D" id="2.60.40.10">
    <property type="entry name" value="Immunoglobulins"/>
    <property type="match status" value="1"/>
</dbReference>
<evidence type="ECO:0000256" key="1">
    <source>
        <dbReference type="SAM" id="Coils"/>
    </source>
</evidence>
<dbReference type="InterPro" id="IPR015943">
    <property type="entry name" value="WD40/YVTN_repeat-like_dom_sf"/>
</dbReference>
<keyword evidence="2" id="KW-1133">Transmembrane helix</keyword>
<dbReference type="GO" id="GO:0016020">
    <property type="term" value="C:membrane"/>
    <property type="evidence" value="ECO:0007669"/>
    <property type="project" value="InterPro"/>
</dbReference>
<dbReference type="Pfam" id="PF07495">
    <property type="entry name" value="Y_Y_Y"/>
    <property type="match status" value="1"/>
</dbReference>
<keyword evidence="6" id="KW-1185">Reference proteome</keyword>
<evidence type="ECO:0000313" key="5">
    <source>
        <dbReference type="EMBL" id="QIP16612.1"/>
    </source>
</evidence>
<dbReference type="InterPro" id="IPR011110">
    <property type="entry name" value="Reg_prop"/>
</dbReference>